<dbReference type="Proteomes" id="UP000784294">
    <property type="component" value="Unassembled WGS sequence"/>
</dbReference>
<name>A0A448WPV5_9PLAT</name>
<accession>A0A448WPV5</accession>
<dbReference type="AlphaFoldDB" id="A0A448WPV5"/>
<organism evidence="1 2">
    <name type="scientific">Protopolystoma xenopodis</name>
    <dbReference type="NCBI Taxonomy" id="117903"/>
    <lineage>
        <taxon>Eukaryota</taxon>
        <taxon>Metazoa</taxon>
        <taxon>Spiralia</taxon>
        <taxon>Lophotrochozoa</taxon>
        <taxon>Platyhelminthes</taxon>
        <taxon>Monogenea</taxon>
        <taxon>Polyopisthocotylea</taxon>
        <taxon>Polystomatidea</taxon>
        <taxon>Polystomatidae</taxon>
        <taxon>Protopolystoma</taxon>
    </lineage>
</organism>
<reference evidence="1" key="1">
    <citation type="submission" date="2018-11" db="EMBL/GenBank/DDBJ databases">
        <authorList>
            <consortium name="Pathogen Informatics"/>
        </authorList>
    </citation>
    <scope>NUCLEOTIDE SEQUENCE</scope>
</reference>
<proteinExistence type="predicted"/>
<gene>
    <name evidence="1" type="ORF">PXEA_LOCUS10581</name>
</gene>
<comment type="caution">
    <text evidence="1">The sequence shown here is derived from an EMBL/GenBank/DDBJ whole genome shotgun (WGS) entry which is preliminary data.</text>
</comment>
<protein>
    <submittedName>
        <fullName evidence="1">Uncharacterized protein</fullName>
    </submittedName>
</protein>
<evidence type="ECO:0000313" key="2">
    <source>
        <dbReference type="Proteomes" id="UP000784294"/>
    </source>
</evidence>
<keyword evidence="2" id="KW-1185">Reference proteome</keyword>
<evidence type="ECO:0000313" key="1">
    <source>
        <dbReference type="EMBL" id="VEL17141.1"/>
    </source>
</evidence>
<sequence length="86" mass="9251">MMADSTVFRPTEHIASGNKFKDKSLFAGLVRLGSTYERLKGSTALACIAILLPSYELSSLSQSSSASDDPIKHGVVWFSKQSAQAL</sequence>
<dbReference type="EMBL" id="CAAALY010031277">
    <property type="protein sequence ID" value="VEL17141.1"/>
    <property type="molecule type" value="Genomic_DNA"/>
</dbReference>